<keyword evidence="1" id="KW-0732">Signal</keyword>
<evidence type="ECO:0000313" key="3">
    <source>
        <dbReference type="Proteomes" id="UP000603141"/>
    </source>
</evidence>
<name>A0A934S7E0_9BACT</name>
<dbReference type="EMBL" id="JAENIJ010000012">
    <property type="protein sequence ID" value="MBK1882584.1"/>
    <property type="molecule type" value="Genomic_DNA"/>
</dbReference>
<accession>A0A934S7E0</accession>
<evidence type="ECO:0000256" key="1">
    <source>
        <dbReference type="SAM" id="SignalP"/>
    </source>
</evidence>
<protein>
    <submittedName>
        <fullName evidence="2">PEP-CTERM sorting domain-containing protein</fullName>
    </submittedName>
</protein>
<dbReference type="NCBIfam" id="TIGR02595">
    <property type="entry name" value="PEP_CTERM"/>
    <property type="match status" value="1"/>
</dbReference>
<evidence type="ECO:0000313" key="2">
    <source>
        <dbReference type="EMBL" id="MBK1882584.1"/>
    </source>
</evidence>
<gene>
    <name evidence="2" type="ORF">JIN85_09165</name>
</gene>
<organism evidence="2 3">
    <name type="scientific">Luteolibacter pohnpeiensis</name>
    <dbReference type="NCBI Taxonomy" id="454153"/>
    <lineage>
        <taxon>Bacteria</taxon>
        <taxon>Pseudomonadati</taxon>
        <taxon>Verrucomicrobiota</taxon>
        <taxon>Verrucomicrobiia</taxon>
        <taxon>Verrucomicrobiales</taxon>
        <taxon>Verrucomicrobiaceae</taxon>
        <taxon>Luteolibacter</taxon>
    </lineage>
</organism>
<dbReference type="InterPro" id="IPR013424">
    <property type="entry name" value="Ice-binding_C"/>
</dbReference>
<dbReference type="AlphaFoldDB" id="A0A934S7E0"/>
<dbReference type="Proteomes" id="UP000603141">
    <property type="component" value="Unassembled WGS sequence"/>
</dbReference>
<keyword evidence="3" id="KW-1185">Reference proteome</keyword>
<sequence>MKSHICLPILASLALASMASATTVGLPGGELVTTWDTFPGVAFDSDLPDTSDAPLTATLDSYTSGYLTGGGDRIYSGGNSFSMEISGEATETISSVTLIMKYTAPSAYTAESYFSIASDGLTLASATPEYLGSVTEGSNTFEIYAWTFSGLDSGESYSISISSEADHVSLDAIQLMVPEPSSAMLGILGAGLLMIRRRK</sequence>
<feature type="signal peptide" evidence="1">
    <location>
        <begin position="1"/>
        <end position="21"/>
    </location>
</feature>
<proteinExistence type="predicted"/>
<comment type="caution">
    <text evidence="2">The sequence shown here is derived from an EMBL/GenBank/DDBJ whole genome shotgun (WGS) entry which is preliminary data.</text>
</comment>
<dbReference type="RefSeq" id="WP_200269865.1">
    <property type="nucleotide sequence ID" value="NZ_JAENIJ010000012.1"/>
</dbReference>
<feature type="chain" id="PRO_5037058526" evidence="1">
    <location>
        <begin position="22"/>
        <end position="199"/>
    </location>
</feature>
<reference evidence="2" key="1">
    <citation type="submission" date="2021-01" db="EMBL/GenBank/DDBJ databases">
        <title>Modified the classification status of verrucomicrobia.</title>
        <authorList>
            <person name="Feng X."/>
        </authorList>
    </citation>
    <scope>NUCLEOTIDE SEQUENCE</scope>
    <source>
        <strain evidence="2">KCTC 22041</strain>
    </source>
</reference>